<keyword evidence="2" id="KW-1185">Reference proteome</keyword>
<comment type="caution">
    <text evidence="1">The sequence shown here is derived from an EMBL/GenBank/DDBJ whole genome shotgun (WGS) entry which is preliminary data.</text>
</comment>
<evidence type="ECO:0000313" key="2">
    <source>
        <dbReference type="Proteomes" id="UP000478052"/>
    </source>
</evidence>
<evidence type="ECO:0000313" key="1">
    <source>
        <dbReference type="EMBL" id="KAF0766389.1"/>
    </source>
</evidence>
<reference evidence="1 2" key="1">
    <citation type="submission" date="2019-08" db="EMBL/GenBank/DDBJ databases">
        <title>Whole genome of Aphis craccivora.</title>
        <authorList>
            <person name="Voronova N.V."/>
            <person name="Shulinski R.S."/>
            <person name="Bandarenka Y.V."/>
            <person name="Zhorov D.G."/>
            <person name="Warner D."/>
        </authorList>
    </citation>
    <scope>NUCLEOTIDE SEQUENCE [LARGE SCALE GENOMIC DNA]</scope>
    <source>
        <strain evidence="1">180601</strain>
        <tissue evidence="1">Whole Body</tissue>
    </source>
</reference>
<gene>
    <name evidence="1" type="ORF">FWK35_00004208</name>
</gene>
<dbReference type="OrthoDB" id="6613119at2759"/>
<protein>
    <submittedName>
        <fullName evidence="1">DDE Tnp4 domain-containing protein</fullName>
    </submittedName>
</protein>
<name>A0A6G0Z6N3_APHCR</name>
<accession>A0A6G0Z6N3</accession>
<organism evidence="1 2">
    <name type="scientific">Aphis craccivora</name>
    <name type="common">Cowpea aphid</name>
    <dbReference type="NCBI Taxonomy" id="307492"/>
    <lineage>
        <taxon>Eukaryota</taxon>
        <taxon>Metazoa</taxon>
        <taxon>Ecdysozoa</taxon>
        <taxon>Arthropoda</taxon>
        <taxon>Hexapoda</taxon>
        <taxon>Insecta</taxon>
        <taxon>Pterygota</taxon>
        <taxon>Neoptera</taxon>
        <taxon>Paraneoptera</taxon>
        <taxon>Hemiptera</taxon>
        <taxon>Sternorrhyncha</taxon>
        <taxon>Aphidomorpha</taxon>
        <taxon>Aphidoidea</taxon>
        <taxon>Aphididae</taxon>
        <taxon>Aphidini</taxon>
        <taxon>Aphis</taxon>
        <taxon>Aphis</taxon>
    </lineage>
</organism>
<proteinExistence type="predicted"/>
<dbReference type="AlphaFoldDB" id="A0A6G0Z6N3"/>
<dbReference type="EMBL" id="VUJU01001202">
    <property type="protein sequence ID" value="KAF0766389.1"/>
    <property type="molecule type" value="Genomic_DNA"/>
</dbReference>
<sequence length="89" mass="10794">MVLRWQIIVVQYFRTKRRSSVDRTSTFFYLQRNPQIINLDFEKATLHVIQCVFGEHVHIQGCFYHLSQNTYRKIQEVGFQAKYKTDEIH</sequence>
<dbReference type="Proteomes" id="UP000478052">
    <property type="component" value="Unassembled WGS sequence"/>
</dbReference>